<feature type="signal peptide" evidence="1">
    <location>
        <begin position="1"/>
        <end position="15"/>
    </location>
</feature>
<protein>
    <recommendedName>
        <fullName evidence="4">Secreted protein</fullName>
    </recommendedName>
</protein>
<evidence type="ECO:0000313" key="3">
    <source>
        <dbReference type="Proteomes" id="UP000241462"/>
    </source>
</evidence>
<dbReference type="InParanoid" id="A0A2T3AAZ4"/>
<name>A0A2T3AAZ4_9PEZI</name>
<dbReference type="Proteomes" id="UP000241462">
    <property type="component" value="Unassembled WGS sequence"/>
</dbReference>
<reference evidence="2 3" key="1">
    <citation type="journal article" date="2018" name="Mycol. Prog.">
        <title>Coniella lustricola, a new species from submerged detritus.</title>
        <authorList>
            <person name="Raudabaugh D.B."/>
            <person name="Iturriaga T."/>
            <person name="Carver A."/>
            <person name="Mondo S."/>
            <person name="Pangilinan J."/>
            <person name="Lipzen A."/>
            <person name="He G."/>
            <person name="Amirebrahimi M."/>
            <person name="Grigoriev I.V."/>
            <person name="Miller A.N."/>
        </authorList>
    </citation>
    <scope>NUCLEOTIDE SEQUENCE [LARGE SCALE GENOMIC DNA]</scope>
    <source>
        <strain evidence="2 3">B22-T-1</strain>
    </source>
</reference>
<dbReference type="AlphaFoldDB" id="A0A2T3AAZ4"/>
<accession>A0A2T3AAZ4</accession>
<sequence length="152" mass="16981">MFFSFSLLFFGGGSHHLICLPSFSRDIGLRLRRGTLPVCRVADYTPRDIRASVAGGQFQNSATGRTVFVKTTSILTSDMTDTVMCQDLGGERALLKRGSHGCGRLHLDGFDGSVSDKQMCFPGVDAECCRCRCRCCCWLWRQRYSYLLSFLP</sequence>
<dbReference type="EMBL" id="KZ678422">
    <property type="protein sequence ID" value="PSR89024.1"/>
    <property type="molecule type" value="Genomic_DNA"/>
</dbReference>
<evidence type="ECO:0000313" key="2">
    <source>
        <dbReference type="EMBL" id="PSR89024.1"/>
    </source>
</evidence>
<gene>
    <name evidence="2" type="ORF">BD289DRAFT_431311</name>
</gene>
<evidence type="ECO:0008006" key="4">
    <source>
        <dbReference type="Google" id="ProtNLM"/>
    </source>
</evidence>
<keyword evidence="3" id="KW-1185">Reference proteome</keyword>
<organism evidence="2 3">
    <name type="scientific">Coniella lustricola</name>
    <dbReference type="NCBI Taxonomy" id="2025994"/>
    <lineage>
        <taxon>Eukaryota</taxon>
        <taxon>Fungi</taxon>
        <taxon>Dikarya</taxon>
        <taxon>Ascomycota</taxon>
        <taxon>Pezizomycotina</taxon>
        <taxon>Sordariomycetes</taxon>
        <taxon>Sordariomycetidae</taxon>
        <taxon>Diaporthales</taxon>
        <taxon>Schizoparmaceae</taxon>
        <taxon>Coniella</taxon>
    </lineage>
</organism>
<evidence type="ECO:0000256" key="1">
    <source>
        <dbReference type="SAM" id="SignalP"/>
    </source>
</evidence>
<feature type="chain" id="PRO_5015716066" description="Secreted protein" evidence="1">
    <location>
        <begin position="16"/>
        <end position="152"/>
    </location>
</feature>
<proteinExistence type="predicted"/>
<keyword evidence="1" id="KW-0732">Signal</keyword>